<keyword evidence="3" id="KW-1185">Reference proteome</keyword>
<dbReference type="AlphaFoldDB" id="A0A3N4IQC1"/>
<dbReference type="EMBL" id="ML121234">
    <property type="protein sequence ID" value="RPA88372.1"/>
    <property type="molecule type" value="Genomic_DNA"/>
</dbReference>
<name>A0A3N4IQC1_9PEZI</name>
<protein>
    <submittedName>
        <fullName evidence="2">Uncharacterized protein</fullName>
    </submittedName>
</protein>
<evidence type="ECO:0000313" key="3">
    <source>
        <dbReference type="Proteomes" id="UP000276215"/>
    </source>
</evidence>
<gene>
    <name evidence="2" type="ORF">L873DRAFT_1937761</name>
</gene>
<proteinExistence type="predicted"/>
<keyword evidence="1" id="KW-0472">Membrane</keyword>
<evidence type="ECO:0000313" key="2">
    <source>
        <dbReference type="EMBL" id="RPA88372.1"/>
    </source>
</evidence>
<keyword evidence="1" id="KW-0812">Transmembrane</keyword>
<evidence type="ECO:0000256" key="1">
    <source>
        <dbReference type="SAM" id="Phobius"/>
    </source>
</evidence>
<keyword evidence="1" id="KW-1133">Transmembrane helix</keyword>
<organism evidence="2 3">
    <name type="scientific">Choiromyces venosus 120613-1</name>
    <dbReference type="NCBI Taxonomy" id="1336337"/>
    <lineage>
        <taxon>Eukaryota</taxon>
        <taxon>Fungi</taxon>
        <taxon>Dikarya</taxon>
        <taxon>Ascomycota</taxon>
        <taxon>Pezizomycotina</taxon>
        <taxon>Pezizomycetes</taxon>
        <taxon>Pezizales</taxon>
        <taxon>Tuberaceae</taxon>
        <taxon>Choiromyces</taxon>
    </lineage>
</organism>
<feature type="transmembrane region" description="Helical" evidence="1">
    <location>
        <begin position="132"/>
        <end position="153"/>
    </location>
</feature>
<reference evidence="2 3" key="1">
    <citation type="journal article" date="2018" name="Nat. Ecol. Evol.">
        <title>Pezizomycetes genomes reveal the molecular basis of ectomycorrhizal truffle lifestyle.</title>
        <authorList>
            <person name="Murat C."/>
            <person name="Payen T."/>
            <person name="Noel B."/>
            <person name="Kuo A."/>
            <person name="Morin E."/>
            <person name="Chen J."/>
            <person name="Kohler A."/>
            <person name="Krizsan K."/>
            <person name="Balestrini R."/>
            <person name="Da Silva C."/>
            <person name="Montanini B."/>
            <person name="Hainaut M."/>
            <person name="Levati E."/>
            <person name="Barry K.W."/>
            <person name="Belfiori B."/>
            <person name="Cichocki N."/>
            <person name="Clum A."/>
            <person name="Dockter R.B."/>
            <person name="Fauchery L."/>
            <person name="Guy J."/>
            <person name="Iotti M."/>
            <person name="Le Tacon F."/>
            <person name="Lindquist E.A."/>
            <person name="Lipzen A."/>
            <person name="Malagnac F."/>
            <person name="Mello A."/>
            <person name="Molinier V."/>
            <person name="Miyauchi S."/>
            <person name="Poulain J."/>
            <person name="Riccioni C."/>
            <person name="Rubini A."/>
            <person name="Sitrit Y."/>
            <person name="Splivallo R."/>
            <person name="Traeger S."/>
            <person name="Wang M."/>
            <person name="Zifcakova L."/>
            <person name="Wipf D."/>
            <person name="Zambonelli A."/>
            <person name="Paolocci F."/>
            <person name="Nowrousian M."/>
            <person name="Ottonello S."/>
            <person name="Baldrian P."/>
            <person name="Spatafora J.W."/>
            <person name="Henrissat B."/>
            <person name="Nagy L.G."/>
            <person name="Aury J.M."/>
            <person name="Wincker P."/>
            <person name="Grigoriev I.V."/>
            <person name="Bonfante P."/>
            <person name="Martin F.M."/>
        </authorList>
    </citation>
    <scope>NUCLEOTIDE SEQUENCE [LARGE SCALE GENOMIC DNA]</scope>
    <source>
        <strain evidence="2 3">120613-1</strain>
    </source>
</reference>
<dbReference type="Proteomes" id="UP000276215">
    <property type="component" value="Unassembled WGS sequence"/>
</dbReference>
<sequence>MVQVQRTAAALQKEEAQSLADSAYLLHDGDLSEKGDESDEDISTNNMQKYKLKEVLLHGGTAAWRKERLWKALVTTLHNLHTLTVYLNSMYLVNSMAISSVGDYWDGIQVGPSHFSGMRTTSHVEPRIGQGLLVTIVAIWVILGMSAMVLPIYHSTGMTQTIMHQQVIYQTNAYGNNSQLLLQKVSPSSHPSQEDESQYWGMHDVAGVEFVKISSALNGMAVDMGSVGTISGSFSAVKKMNADYDKQDSEQSLHVVEEIHQCLRSRSMEIHHV</sequence>
<accession>A0A3N4IQC1</accession>